<evidence type="ECO:0000313" key="9">
    <source>
        <dbReference type="Proteomes" id="UP001500936"/>
    </source>
</evidence>
<proteinExistence type="inferred from homology"/>
<feature type="transmembrane region" description="Helical" evidence="7">
    <location>
        <begin position="47"/>
        <end position="67"/>
    </location>
</feature>
<dbReference type="Pfam" id="PF00230">
    <property type="entry name" value="MIP"/>
    <property type="match status" value="1"/>
</dbReference>
<gene>
    <name evidence="8" type="ORF">GCM10023187_46150</name>
</gene>
<evidence type="ECO:0000256" key="7">
    <source>
        <dbReference type="SAM" id="Phobius"/>
    </source>
</evidence>
<evidence type="ECO:0000256" key="1">
    <source>
        <dbReference type="ARBA" id="ARBA00004141"/>
    </source>
</evidence>
<dbReference type="Proteomes" id="UP001500936">
    <property type="component" value="Unassembled WGS sequence"/>
</dbReference>
<keyword evidence="3 6" id="KW-0812">Transmembrane</keyword>
<accession>A0ABP8KTJ0</accession>
<dbReference type="PROSITE" id="PS00221">
    <property type="entry name" value="MIP"/>
    <property type="match status" value="1"/>
</dbReference>
<reference evidence="9" key="1">
    <citation type="journal article" date="2019" name="Int. J. Syst. Evol. Microbiol.">
        <title>The Global Catalogue of Microorganisms (GCM) 10K type strain sequencing project: providing services to taxonomists for standard genome sequencing and annotation.</title>
        <authorList>
            <consortium name="The Broad Institute Genomics Platform"/>
            <consortium name="The Broad Institute Genome Sequencing Center for Infectious Disease"/>
            <person name="Wu L."/>
            <person name="Ma J."/>
        </authorList>
    </citation>
    <scope>NUCLEOTIDE SEQUENCE [LARGE SCALE GENOMIC DNA]</scope>
    <source>
        <strain evidence="9">JCM 17925</strain>
    </source>
</reference>
<dbReference type="InterPro" id="IPR000425">
    <property type="entry name" value="MIP"/>
</dbReference>
<comment type="subcellular location">
    <subcellularLocation>
        <location evidence="1">Membrane</location>
        <topology evidence="1">Multi-pass membrane protein</topology>
    </subcellularLocation>
</comment>
<feature type="transmembrane region" description="Helical" evidence="7">
    <location>
        <begin position="170"/>
        <end position="191"/>
    </location>
</feature>
<evidence type="ECO:0000256" key="6">
    <source>
        <dbReference type="RuleBase" id="RU000477"/>
    </source>
</evidence>
<dbReference type="PRINTS" id="PR00783">
    <property type="entry name" value="MINTRINSICP"/>
</dbReference>
<dbReference type="PANTHER" id="PTHR45724:SF13">
    <property type="entry name" value="AQUAPORIN NIP1-1-RELATED"/>
    <property type="match status" value="1"/>
</dbReference>
<feature type="transmembrane region" description="Helical" evidence="7">
    <location>
        <begin position="12"/>
        <end position="35"/>
    </location>
</feature>
<keyword evidence="4 7" id="KW-1133">Transmembrane helix</keyword>
<dbReference type="PANTHER" id="PTHR45724">
    <property type="entry name" value="AQUAPORIN NIP2-1"/>
    <property type="match status" value="1"/>
</dbReference>
<keyword evidence="5 7" id="KW-0472">Membrane</keyword>
<sequence length="269" mass="29872">MNTLRSLHWPEYLMEAAGLGIFMVSAGTFGTLLEYPPSPVRQALPNGFLRLVLMGMFMGLTAIGIFYSPWGKRSGAHINPAVTLTFYRLGKVKRTDAVFYMIFQCFGGLAGVLLVKVLLGHAFTDMPVRYVVTVPQQGNIRAFGVEILIAFCMMTMVLHTTNRPRWARYTSIIAGSMVWLYVVTTGPVSGFGMNPARTLASAVPANVWTAFWIYLLAPVTGMLTAADVYRRMNRVPTVKCAKMHHHNNQPCIFNCGYAQHEPTAVQDLQ</sequence>
<evidence type="ECO:0000313" key="8">
    <source>
        <dbReference type="EMBL" id="GAA4415551.1"/>
    </source>
</evidence>
<keyword evidence="9" id="KW-1185">Reference proteome</keyword>
<feature type="transmembrane region" description="Helical" evidence="7">
    <location>
        <begin position="211"/>
        <end position="229"/>
    </location>
</feature>
<dbReference type="SUPFAM" id="SSF81338">
    <property type="entry name" value="Aquaporin-like"/>
    <property type="match status" value="1"/>
</dbReference>
<evidence type="ECO:0000256" key="5">
    <source>
        <dbReference type="ARBA" id="ARBA00023136"/>
    </source>
</evidence>
<evidence type="ECO:0000256" key="2">
    <source>
        <dbReference type="ARBA" id="ARBA00022448"/>
    </source>
</evidence>
<name>A0ABP8KTJ0_9BACT</name>
<protein>
    <submittedName>
        <fullName evidence="8">Aquaporin</fullName>
    </submittedName>
</protein>
<feature type="transmembrane region" description="Helical" evidence="7">
    <location>
        <begin position="97"/>
        <end position="119"/>
    </location>
</feature>
<organism evidence="8 9">
    <name type="scientific">Nibrella viscosa</name>
    <dbReference type="NCBI Taxonomy" id="1084524"/>
    <lineage>
        <taxon>Bacteria</taxon>
        <taxon>Pseudomonadati</taxon>
        <taxon>Bacteroidota</taxon>
        <taxon>Cytophagia</taxon>
        <taxon>Cytophagales</taxon>
        <taxon>Spirosomataceae</taxon>
        <taxon>Nibrella</taxon>
    </lineage>
</organism>
<dbReference type="RefSeq" id="WP_345270416.1">
    <property type="nucleotide sequence ID" value="NZ_BAABHB010000013.1"/>
</dbReference>
<evidence type="ECO:0000256" key="3">
    <source>
        <dbReference type="ARBA" id="ARBA00022692"/>
    </source>
</evidence>
<dbReference type="InterPro" id="IPR023271">
    <property type="entry name" value="Aquaporin-like"/>
</dbReference>
<keyword evidence="2 6" id="KW-0813">Transport</keyword>
<comment type="similarity">
    <text evidence="6">Belongs to the MIP/aquaporin (TC 1.A.8) family.</text>
</comment>
<dbReference type="Gene3D" id="1.20.1080.10">
    <property type="entry name" value="Glycerol uptake facilitator protein"/>
    <property type="match status" value="1"/>
</dbReference>
<feature type="transmembrane region" description="Helical" evidence="7">
    <location>
        <begin position="139"/>
        <end position="158"/>
    </location>
</feature>
<dbReference type="InterPro" id="IPR022357">
    <property type="entry name" value="MIP_CS"/>
</dbReference>
<evidence type="ECO:0000256" key="4">
    <source>
        <dbReference type="ARBA" id="ARBA00022989"/>
    </source>
</evidence>
<comment type="caution">
    <text evidence="8">The sequence shown here is derived from an EMBL/GenBank/DDBJ whole genome shotgun (WGS) entry which is preliminary data.</text>
</comment>
<dbReference type="InterPro" id="IPR034294">
    <property type="entry name" value="Aquaporin_transptr"/>
</dbReference>
<dbReference type="EMBL" id="BAABHB010000013">
    <property type="protein sequence ID" value="GAA4415551.1"/>
    <property type="molecule type" value="Genomic_DNA"/>
</dbReference>